<evidence type="ECO:0000313" key="2">
    <source>
        <dbReference type="EMBL" id="CAL5224781.1"/>
    </source>
</evidence>
<sequence length="493" mass="52319">MVSAGIGGYNVKEPADMERGPEESPPLDCSVARVQQHAMGSSKDEGPFLMSSGHGDLVGPLQHLPGLVPTLHFTTTMLALAHYAAKTVQDLVASEESMAARIRASDGYTPLQLKRLDGRPFCIEGAWQAAPGVVRAVVWTLEPKSETHAAACNVYGLTLHVADDQSLTEIDAHSLIKAKLPPHAVVVSAELDTVALAVDPVRAESSPENPGAAVVSGPSMDLEGEDDDLPSPRTLRAAAERLAQYTSEQPDAGPPAQAQGFADIYSEVSPQDESLSSEPECEIYCYSWSRQAPAPETPSRQEKGSAGSPQAQEPEQVAEPAGGAHEGPPQLLTHISCSPHRLLTGQGPALDRSSALLGLIDDVDCAVVSLAFTKDPASPVQLQHVATIPAFAYVATGKPQRKYTLLGKPGSGIAAVIVEANRFAYVYHETPLNQPHSKHQVLDLDLPKDATVLGAVLDTRLTRGPEPVLQPSLHILLHDCLRNFKIDPYPAGG</sequence>
<evidence type="ECO:0000313" key="3">
    <source>
        <dbReference type="Proteomes" id="UP001497392"/>
    </source>
</evidence>
<keyword evidence="3" id="KW-1185">Reference proteome</keyword>
<protein>
    <submittedName>
        <fullName evidence="2">G7523 protein</fullName>
    </submittedName>
</protein>
<reference evidence="2 3" key="1">
    <citation type="submission" date="2024-06" db="EMBL/GenBank/DDBJ databases">
        <authorList>
            <person name="Kraege A."/>
            <person name="Thomma B."/>
        </authorList>
    </citation>
    <scope>NUCLEOTIDE SEQUENCE [LARGE SCALE GENOMIC DNA]</scope>
</reference>
<comment type="caution">
    <text evidence="2">The sequence shown here is derived from an EMBL/GenBank/DDBJ whole genome shotgun (WGS) entry which is preliminary data.</text>
</comment>
<feature type="region of interest" description="Disordered" evidence="1">
    <location>
        <begin position="1"/>
        <end position="27"/>
    </location>
</feature>
<proteinExistence type="predicted"/>
<dbReference type="Proteomes" id="UP001497392">
    <property type="component" value="Unassembled WGS sequence"/>
</dbReference>
<feature type="region of interest" description="Disordered" evidence="1">
    <location>
        <begin position="292"/>
        <end position="334"/>
    </location>
</feature>
<accession>A0ABP1G0H5</accession>
<organism evidence="2 3">
    <name type="scientific">Coccomyxa viridis</name>
    <dbReference type="NCBI Taxonomy" id="1274662"/>
    <lineage>
        <taxon>Eukaryota</taxon>
        <taxon>Viridiplantae</taxon>
        <taxon>Chlorophyta</taxon>
        <taxon>core chlorophytes</taxon>
        <taxon>Trebouxiophyceae</taxon>
        <taxon>Trebouxiophyceae incertae sedis</taxon>
        <taxon>Coccomyxaceae</taxon>
        <taxon>Coccomyxa</taxon>
    </lineage>
</organism>
<evidence type="ECO:0000256" key="1">
    <source>
        <dbReference type="SAM" id="MobiDB-lite"/>
    </source>
</evidence>
<feature type="region of interest" description="Disordered" evidence="1">
    <location>
        <begin position="202"/>
        <end position="231"/>
    </location>
</feature>
<gene>
    <name evidence="2" type="primary">g7523</name>
    <name evidence="2" type="ORF">VP750_LOCUS6440</name>
</gene>
<dbReference type="EMBL" id="CAXHTA020000011">
    <property type="protein sequence ID" value="CAL5224781.1"/>
    <property type="molecule type" value="Genomic_DNA"/>
</dbReference>
<name>A0ABP1G0H5_9CHLO</name>
<feature type="compositionally biased region" description="Basic and acidic residues" evidence="1">
    <location>
        <begin position="13"/>
        <end position="22"/>
    </location>
</feature>